<dbReference type="EMBL" id="OX451737">
    <property type="protein sequence ID" value="CAI8597012.1"/>
    <property type="molecule type" value="Genomic_DNA"/>
</dbReference>
<dbReference type="AlphaFoldDB" id="A0AAV0ZJW9"/>
<name>A0AAV0ZJW9_VICFA</name>
<feature type="compositionally biased region" description="Basic and acidic residues" evidence="1">
    <location>
        <begin position="112"/>
        <end position="121"/>
    </location>
</feature>
<evidence type="ECO:0000313" key="3">
    <source>
        <dbReference type="Proteomes" id="UP001157006"/>
    </source>
</evidence>
<dbReference type="Proteomes" id="UP001157006">
    <property type="component" value="Chromosome 2"/>
</dbReference>
<protein>
    <submittedName>
        <fullName evidence="2">Uncharacterized protein</fullName>
    </submittedName>
</protein>
<feature type="region of interest" description="Disordered" evidence="1">
    <location>
        <begin position="1"/>
        <end position="128"/>
    </location>
</feature>
<feature type="compositionally biased region" description="Basic and acidic residues" evidence="1">
    <location>
        <begin position="23"/>
        <end position="80"/>
    </location>
</feature>
<sequence length="128" mass="13861">MVPPPPEPINCSPPKTALVSPAEKVHQASTSKEKEKEDDADFKPIETLDPKLEGIGHNCDKPKGIVKEYKPKPKTPEDNKTVSSSNIVKAGRDEIIGKDMGGTETTSTTGNEIEKWTEAHKSGKARGK</sequence>
<gene>
    <name evidence="2" type="ORF">VFH_II061800</name>
</gene>
<accession>A0AAV0ZJW9</accession>
<proteinExistence type="predicted"/>
<evidence type="ECO:0000313" key="2">
    <source>
        <dbReference type="EMBL" id="CAI8597012.1"/>
    </source>
</evidence>
<organism evidence="2 3">
    <name type="scientific">Vicia faba</name>
    <name type="common">Broad bean</name>
    <name type="synonym">Faba vulgaris</name>
    <dbReference type="NCBI Taxonomy" id="3906"/>
    <lineage>
        <taxon>Eukaryota</taxon>
        <taxon>Viridiplantae</taxon>
        <taxon>Streptophyta</taxon>
        <taxon>Embryophyta</taxon>
        <taxon>Tracheophyta</taxon>
        <taxon>Spermatophyta</taxon>
        <taxon>Magnoliopsida</taxon>
        <taxon>eudicotyledons</taxon>
        <taxon>Gunneridae</taxon>
        <taxon>Pentapetalae</taxon>
        <taxon>rosids</taxon>
        <taxon>fabids</taxon>
        <taxon>Fabales</taxon>
        <taxon>Fabaceae</taxon>
        <taxon>Papilionoideae</taxon>
        <taxon>50 kb inversion clade</taxon>
        <taxon>NPAAA clade</taxon>
        <taxon>Hologalegina</taxon>
        <taxon>IRL clade</taxon>
        <taxon>Fabeae</taxon>
        <taxon>Vicia</taxon>
    </lineage>
</organism>
<reference evidence="2 3" key="1">
    <citation type="submission" date="2023-01" db="EMBL/GenBank/DDBJ databases">
        <authorList>
            <person name="Kreplak J."/>
        </authorList>
    </citation>
    <scope>NUCLEOTIDE SEQUENCE [LARGE SCALE GENOMIC DNA]</scope>
</reference>
<evidence type="ECO:0000256" key="1">
    <source>
        <dbReference type="SAM" id="MobiDB-lite"/>
    </source>
</evidence>
<keyword evidence="3" id="KW-1185">Reference proteome</keyword>